<dbReference type="EMBL" id="CM037027">
    <property type="protein sequence ID" value="KAH7658269.1"/>
    <property type="molecule type" value="Genomic_DNA"/>
</dbReference>
<comment type="caution">
    <text evidence="1">The sequence shown here is derived from an EMBL/GenBank/DDBJ whole genome shotgun (WGS) entry which is preliminary data.</text>
</comment>
<organism evidence="1 2">
    <name type="scientific">Dioscorea alata</name>
    <name type="common">Purple yam</name>
    <dbReference type="NCBI Taxonomy" id="55571"/>
    <lineage>
        <taxon>Eukaryota</taxon>
        <taxon>Viridiplantae</taxon>
        <taxon>Streptophyta</taxon>
        <taxon>Embryophyta</taxon>
        <taxon>Tracheophyta</taxon>
        <taxon>Spermatophyta</taxon>
        <taxon>Magnoliopsida</taxon>
        <taxon>Liliopsida</taxon>
        <taxon>Dioscoreales</taxon>
        <taxon>Dioscoreaceae</taxon>
        <taxon>Dioscorea</taxon>
    </lineage>
</organism>
<sequence length="680" mass="75440">MLGTKILAHTHQWTYLKNRAGLHVLFQIVQYCPEGFFEKEDFISAATELYIKYLQVTFQSEDAILKDSFDGKDVLSALSFAAETITCRIKHKNQWKFVAAVLSICYECYIGASTDLCVSKVFAFLMKMAPFLTTKFRESHEDHNDRNIILGAWVTMLTFLSQDCTKRIHSLKTGINDSFKLMVKIISSCMEEVVALARLVYEIKGLGEDKDSTMLHLSVYKHCVKCFQDTFHDVDIQVQTIGLHVLKTIAQREVANGTDMEMRSFFCTFAGELFGDVFLIIQNSHKGGMKKETTAALEECVRLFFLTHTLSQGSEFQQAITTLLVEALVMVFSIADESHSQEANVIKATARKLVSHLVQTPSFAIQIKDVMVSMQIAQRQKLQDIIRMSVMPGQMATSTQVQVPSVSHGSVAAMQSNPIIAPPFSKFNKQSEIDTTEHSHVEAPDIEVRDASNHGGEAAGADAEDDDDDWDTFQSLPANDTVVSTSELHVEVGSDRDIDEIGSVRVTDEGATNTLSGDAKHVNTDADEGETNYSDAKQVNQDMDEEAVNTSSGETKHVNAEVDEVVTNTLSSDTEHVNPDVDNEAENIKGGIDTIDLQQKDNKDTDEMKDSPSGFEIFEEVSHANDVMTGQEITTPSSDQDMETPDPKHDDEGTIERTDFQLKENKDVGESIGISSTEEA</sequence>
<dbReference type="Proteomes" id="UP000827976">
    <property type="component" value="Chromosome 17"/>
</dbReference>
<keyword evidence="2" id="KW-1185">Reference proteome</keyword>
<evidence type="ECO:0000313" key="2">
    <source>
        <dbReference type="Proteomes" id="UP000827976"/>
    </source>
</evidence>
<name>A0ACB7UD65_DIOAL</name>
<reference evidence="2" key="1">
    <citation type="journal article" date="2022" name="Nat. Commun.">
        <title>Chromosome evolution and the genetic basis of agronomically important traits in greater yam.</title>
        <authorList>
            <person name="Bredeson J.V."/>
            <person name="Lyons J.B."/>
            <person name="Oniyinde I.O."/>
            <person name="Okereke N.R."/>
            <person name="Kolade O."/>
            <person name="Nnabue I."/>
            <person name="Nwadili C.O."/>
            <person name="Hribova E."/>
            <person name="Parker M."/>
            <person name="Nwogha J."/>
            <person name="Shu S."/>
            <person name="Carlson J."/>
            <person name="Kariba R."/>
            <person name="Muthemba S."/>
            <person name="Knop K."/>
            <person name="Barton G.J."/>
            <person name="Sherwood A.V."/>
            <person name="Lopez-Montes A."/>
            <person name="Asiedu R."/>
            <person name="Jamnadass R."/>
            <person name="Muchugi A."/>
            <person name="Goodstein D."/>
            <person name="Egesi C.N."/>
            <person name="Featherston J."/>
            <person name="Asfaw A."/>
            <person name="Simpson G.G."/>
            <person name="Dolezel J."/>
            <person name="Hendre P.S."/>
            <person name="Van Deynze A."/>
            <person name="Kumar P.L."/>
            <person name="Obidiegwu J.E."/>
            <person name="Bhattacharjee R."/>
            <person name="Rokhsar D.S."/>
        </authorList>
    </citation>
    <scope>NUCLEOTIDE SEQUENCE [LARGE SCALE GENOMIC DNA]</scope>
    <source>
        <strain evidence="2">cv. TDa95/00328</strain>
    </source>
</reference>
<gene>
    <name evidence="1" type="ORF">IHE45_17G077100</name>
</gene>
<evidence type="ECO:0000313" key="1">
    <source>
        <dbReference type="EMBL" id="KAH7658269.1"/>
    </source>
</evidence>
<protein>
    <submittedName>
        <fullName evidence="1">Armadillo-type fold-containing protein</fullName>
    </submittedName>
</protein>
<proteinExistence type="predicted"/>
<accession>A0ACB7UD65</accession>